<dbReference type="Proteomes" id="UP000288216">
    <property type="component" value="Unassembled WGS sequence"/>
</dbReference>
<comment type="caution">
    <text evidence="1">The sequence shown here is derived from an EMBL/GenBank/DDBJ whole genome shotgun (WGS) entry which is preliminary data.</text>
</comment>
<keyword evidence="2" id="KW-1185">Reference proteome</keyword>
<feature type="non-terminal residue" evidence="1">
    <location>
        <position position="1"/>
    </location>
</feature>
<accession>A0A401Q8L0</accession>
<name>A0A401Q8L0_SCYTO</name>
<dbReference type="EMBL" id="BFAA01022978">
    <property type="protein sequence ID" value="GCB81708.1"/>
    <property type="molecule type" value="Genomic_DNA"/>
</dbReference>
<dbReference type="AlphaFoldDB" id="A0A401Q8L0"/>
<proteinExistence type="predicted"/>
<sequence length="48" mass="5325">AVFAPACLSHTMISKSNWLDFQLISSIPVEDCEQKVGTIVLKNEAMMK</sequence>
<gene>
    <name evidence="1" type="ORF">scyTo_0022554</name>
</gene>
<organism evidence="1 2">
    <name type="scientific">Scyliorhinus torazame</name>
    <name type="common">Cloudy catshark</name>
    <name type="synonym">Catulus torazame</name>
    <dbReference type="NCBI Taxonomy" id="75743"/>
    <lineage>
        <taxon>Eukaryota</taxon>
        <taxon>Metazoa</taxon>
        <taxon>Chordata</taxon>
        <taxon>Craniata</taxon>
        <taxon>Vertebrata</taxon>
        <taxon>Chondrichthyes</taxon>
        <taxon>Elasmobranchii</taxon>
        <taxon>Galeomorphii</taxon>
        <taxon>Galeoidea</taxon>
        <taxon>Carcharhiniformes</taxon>
        <taxon>Scyliorhinidae</taxon>
        <taxon>Scyliorhinus</taxon>
    </lineage>
</organism>
<reference evidence="1 2" key="1">
    <citation type="journal article" date="2018" name="Nat. Ecol. Evol.">
        <title>Shark genomes provide insights into elasmobranch evolution and the origin of vertebrates.</title>
        <authorList>
            <person name="Hara Y"/>
            <person name="Yamaguchi K"/>
            <person name="Onimaru K"/>
            <person name="Kadota M"/>
            <person name="Koyanagi M"/>
            <person name="Keeley SD"/>
            <person name="Tatsumi K"/>
            <person name="Tanaka K"/>
            <person name="Motone F"/>
            <person name="Kageyama Y"/>
            <person name="Nozu R"/>
            <person name="Adachi N"/>
            <person name="Nishimura O"/>
            <person name="Nakagawa R"/>
            <person name="Tanegashima C"/>
            <person name="Kiyatake I"/>
            <person name="Matsumoto R"/>
            <person name="Murakumo K"/>
            <person name="Nishida K"/>
            <person name="Terakita A"/>
            <person name="Kuratani S"/>
            <person name="Sato K"/>
            <person name="Hyodo S Kuraku.S."/>
        </authorList>
    </citation>
    <scope>NUCLEOTIDE SEQUENCE [LARGE SCALE GENOMIC DNA]</scope>
</reference>
<evidence type="ECO:0000313" key="1">
    <source>
        <dbReference type="EMBL" id="GCB81708.1"/>
    </source>
</evidence>
<protein>
    <submittedName>
        <fullName evidence="1">Uncharacterized protein</fullName>
    </submittedName>
</protein>
<evidence type="ECO:0000313" key="2">
    <source>
        <dbReference type="Proteomes" id="UP000288216"/>
    </source>
</evidence>